<dbReference type="InParanoid" id="A0A401GYL6"/>
<proteinExistence type="predicted"/>
<dbReference type="InterPro" id="IPR011333">
    <property type="entry name" value="SKP1/BTB/POZ_sf"/>
</dbReference>
<dbReference type="CDD" id="cd18186">
    <property type="entry name" value="BTB_POZ_ZBTB_KLHL-like"/>
    <property type="match status" value="1"/>
</dbReference>
<dbReference type="AlphaFoldDB" id="A0A401GYL6"/>
<feature type="domain" description="BTB" evidence="1">
    <location>
        <begin position="23"/>
        <end position="90"/>
    </location>
</feature>
<dbReference type="EMBL" id="BFAD01000010">
    <property type="protein sequence ID" value="GBE87250.1"/>
    <property type="molecule type" value="Genomic_DNA"/>
</dbReference>
<evidence type="ECO:0000313" key="3">
    <source>
        <dbReference type="Proteomes" id="UP000287166"/>
    </source>
</evidence>
<dbReference type="RefSeq" id="XP_027618163.1">
    <property type="nucleotide sequence ID" value="XM_027762362.1"/>
</dbReference>
<dbReference type="Gene3D" id="3.30.710.10">
    <property type="entry name" value="Potassium Channel Kv1.1, Chain A"/>
    <property type="match status" value="1"/>
</dbReference>
<organism evidence="2 3">
    <name type="scientific">Sparassis crispa</name>
    <dbReference type="NCBI Taxonomy" id="139825"/>
    <lineage>
        <taxon>Eukaryota</taxon>
        <taxon>Fungi</taxon>
        <taxon>Dikarya</taxon>
        <taxon>Basidiomycota</taxon>
        <taxon>Agaricomycotina</taxon>
        <taxon>Agaricomycetes</taxon>
        <taxon>Polyporales</taxon>
        <taxon>Sparassidaceae</taxon>
        <taxon>Sparassis</taxon>
    </lineage>
</organism>
<evidence type="ECO:0000259" key="1">
    <source>
        <dbReference type="PROSITE" id="PS50097"/>
    </source>
</evidence>
<reference evidence="2 3" key="1">
    <citation type="journal article" date="2018" name="Sci. Rep.">
        <title>Genome sequence of the cauliflower mushroom Sparassis crispa (Hanabiratake) and its association with beneficial usage.</title>
        <authorList>
            <person name="Kiyama R."/>
            <person name="Furutani Y."/>
            <person name="Kawaguchi K."/>
            <person name="Nakanishi T."/>
        </authorList>
    </citation>
    <scope>NUCLEOTIDE SEQUENCE [LARGE SCALE GENOMIC DNA]</scope>
</reference>
<dbReference type="SUPFAM" id="SSF54695">
    <property type="entry name" value="POZ domain"/>
    <property type="match status" value="1"/>
</dbReference>
<name>A0A401GYL6_9APHY</name>
<dbReference type="SMART" id="SM00225">
    <property type="entry name" value="BTB"/>
    <property type="match status" value="2"/>
</dbReference>
<gene>
    <name evidence="2" type="ORF">SCP_1004970</name>
</gene>
<sequence length="520" mass="58296">MADVTTKSPIPTLASAPFDKANADVILRSADNVDFRVHKIVLALASPLFEDMFTLPQAACEDVKHDGATIPVIPCPENNRTLDHLLRLCYPVDDPVHVMPMEIRDVLSAAAKYQMQEAVSLMRTALLRLASIDPMAVYAVACDLSLDLVAERAARGFRSDPLDDYVPEMDHISAGAYYRLLQYRMASSPPAIFDFFGHDQNGPSSPGGLDRAAATAVPSPQTVLPIFSSKGEGDFILRSRDGTDFYVLERLLSLASSIPLSSWPREQKDCSDQFPPIIFLAEHTVVLSRLLQLIYPMTEPLVEDMAEVVALLEAAKKYQVQKVEEFARRKLMEKVGVHPLRVYLVAARFKWKREAKEAARLAVYQTCDVYVPEMEMASAQAYRRFLEYREKCRRVVSECVSEYVQPEKSQSPPSPFGDLAASLTSLLATVSQRGSEKSLFWNEKGYGDELWPKIFTAIQPTSASTETQNRLHHIVYSTPRWRKTQNTTPPTQLSGFLTDVDKLEDSIRDAITRIEFKLPT</sequence>
<dbReference type="Proteomes" id="UP000287166">
    <property type="component" value="Unassembled WGS sequence"/>
</dbReference>
<keyword evidence="3" id="KW-1185">Reference proteome</keyword>
<dbReference type="GeneID" id="38784167"/>
<dbReference type="PROSITE" id="PS50097">
    <property type="entry name" value="BTB"/>
    <property type="match status" value="1"/>
</dbReference>
<dbReference type="Pfam" id="PF00651">
    <property type="entry name" value="BTB"/>
    <property type="match status" value="1"/>
</dbReference>
<accession>A0A401GYL6</accession>
<dbReference type="OrthoDB" id="3164835at2759"/>
<dbReference type="InterPro" id="IPR000210">
    <property type="entry name" value="BTB/POZ_dom"/>
</dbReference>
<protein>
    <recommendedName>
        <fullName evidence="1">BTB domain-containing protein</fullName>
    </recommendedName>
</protein>
<comment type="caution">
    <text evidence="2">The sequence shown here is derived from an EMBL/GenBank/DDBJ whole genome shotgun (WGS) entry which is preliminary data.</text>
</comment>
<evidence type="ECO:0000313" key="2">
    <source>
        <dbReference type="EMBL" id="GBE87250.1"/>
    </source>
</evidence>
<dbReference type="STRING" id="139825.A0A401GYL6"/>